<feature type="repeat" description="TPR" evidence="3">
    <location>
        <begin position="47"/>
        <end position="80"/>
    </location>
</feature>
<dbReference type="SUPFAM" id="SSF48452">
    <property type="entry name" value="TPR-like"/>
    <property type="match status" value="1"/>
</dbReference>
<dbReference type="InterPro" id="IPR019734">
    <property type="entry name" value="TPR_rpt"/>
</dbReference>
<feature type="chain" id="PRO_5007432494" evidence="4">
    <location>
        <begin position="26"/>
        <end position="263"/>
    </location>
</feature>
<dbReference type="Proteomes" id="UP000051634">
    <property type="component" value="Unassembled WGS sequence"/>
</dbReference>
<organism evidence="5 8">
    <name type="scientific">endosymbiont of Ridgeia piscesae</name>
    <dbReference type="NCBI Taxonomy" id="54398"/>
    <lineage>
        <taxon>Bacteria</taxon>
        <taxon>Pseudomonadati</taxon>
        <taxon>Pseudomonadota</taxon>
        <taxon>Gammaproteobacteria</taxon>
        <taxon>sulfur-oxidizing symbionts</taxon>
    </lineage>
</organism>
<keyword evidence="8" id="KW-1185">Reference proteome</keyword>
<dbReference type="Pfam" id="PF13432">
    <property type="entry name" value="TPR_16"/>
    <property type="match status" value="1"/>
</dbReference>
<evidence type="ECO:0000313" key="8">
    <source>
        <dbReference type="Proteomes" id="UP000051634"/>
    </source>
</evidence>
<feature type="signal peptide" evidence="4">
    <location>
        <begin position="1"/>
        <end position="25"/>
    </location>
</feature>
<evidence type="ECO:0000256" key="3">
    <source>
        <dbReference type="PROSITE-ProRule" id="PRU00339"/>
    </source>
</evidence>
<feature type="repeat" description="TPR" evidence="3">
    <location>
        <begin position="81"/>
        <end position="114"/>
    </location>
</feature>
<keyword evidence="2 3" id="KW-0802">TPR repeat</keyword>
<evidence type="ECO:0000313" key="5">
    <source>
        <dbReference type="EMBL" id="KRT54647.1"/>
    </source>
</evidence>
<dbReference type="PROSITE" id="PS50293">
    <property type="entry name" value="TPR_REGION"/>
    <property type="match status" value="1"/>
</dbReference>
<protein>
    <submittedName>
        <fullName evidence="6">Type IV pilus assembly protein PilF</fullName>
    </submittedName>
    <submittedName>
        <fullName evidence="5">Type IV pilus biogenesis/stability protein PilW</fullName>
    </submittedName>
</protein>
<dbReference type="EMBL" id="LMXI01000340">
    <property type="protein sequence ID" value="KRT58486.1"/>
    <property type="molecule type" value="Genomic_DNA"/>
</dbReference>
<evidence type="ECO:0000256" key="1">
    <source>
        <dbReference type="ARBA" id="ARBA00022737"/>
    </source>
</evidence>
<dbReference type="STRING" id="54398.Ga0074115_10858"/>
<dbReference type="Gene3D" id="1.25.40.10">
    <property type="entry name" value="Tetratricopeptide repeat domain"/>
    <property type="match status" value="1"/>
</dbReference>
<dbReference type="AlphaFoldDB" id="A0A0T5YVM0"/>
<comment type="caution">
    <text evidence="5">The sequence shown here is derived from an EMBL/GenBank/DDBJ whole genome shotgun (WGS) entry which is preliminary data.</text>
</comment>
<dbReference type="Pfam" id="PF13414">
    <property type="entry name" value="TPR_11"/>
    <property type="match status" value="1"/>
</dbReference>
<keyword evidence="4" id="KW-0732">Signal</keyword>
<dbReference type="InterPro" id="IPR050498">
    <property type="entry name" value="Ycf3"/>
</dbReference>
<sequence length="263" mass="29599">MKQRFWLTRLAVVSLAVLLSACASQGEFRPEGGSTGNLGDQNRKSPADVYVEMGIVYMREGQLGIAMKKLKRGLELDPKSAEAHNVIALLYERLGEVGLADQHYTEALVIQPQNPYIHNARGGFFCKQGQYDLADKQFQLALENPLYPTPWIALTNAGLCAERSGDKLAAERYYRRALSANDRFFLALYQMAGMMLEQENHLAARDYIERYHQQVAATAGSLWMGIQIETALGDEEKAAKYKRLLRGKFPDAPEIQLLNQIER</sequence>
<accession>A0A0T5YVM0</accession>
<dbReference type="Proteomes" id="UP000051276">
    <property type="component" value="Unassembled WGS sequence"/>
</dbReference>
<gene>
    <name evidence="5" type="ORF">Ga0074115_10858</name>
    <name evidence="6" type="ORF">Ga0076813_13548</name>
</gene>
<dbReference type="SMART" id="SM00028">
    <property type="entry name" value="TPR"/>
    <property type="match status" value="4"/>
</dbReference>
<evidence type="ECO:0000313" key="6">
    <source>
        <dbReference type="EMBL" id="KRT58486.1"/>
    </source>
</evidence>
<reference evidence="7 8" key="1">
    <citation type="submission" date="2015-11" db="EMBL/GenBank/DDBJ databases">
        <title>The genome of Candidatus Endoriftia persephone in Ridgeia piscesae and population structure of the North Eastern Pacific vestimentiferan symbionts.</title>
        <authorList>
            <person name="Perez M."/>
            <person name="Juniper K.S."/>
        </authorList>
    </citation>
    <scope>NUCLEOTIDE SEQUENCE [LARGE SCALE GENOMIC DNA]</scope>
    <source>
        <strain evidence="6">Ind10</strain>
        <strain evidence="5">Ind11</strain>
    </source>
</reference>
<evidence type="ECO:0000313" key="7">
    <source>
        <dbReference type="Proteomes" id="UP000051276"/>
    </source>
</evidence>
<dbReference type="PROSITE" id="PS50005">
    <property type="entry name" value="TPR"/>
    <property type="match status" value="2"/>
</dbReference>
<dbReference type="PROSITE" id="PS51257">
    <property type="entry name" value="PROKAR_LIPOPROTEIN"/>
    <property type="match status" value="1"/>
</dbReference>
<dbReference type="PANTHER" id="PTHR44858">
    <property type="entry name" value="TETRATRICOPEPTIDE REPEAT PROTEIN 6"/>
    <property type="match status" value="1"/>
</dbReference>
<dbReference type="EMBL" id="LDXT01000089">
    <property type="protein sequence ID" value="KRT54647.1"/>
    <property type="molecule type" value="Genomic_DNA"/>
</dbReference>
<keyword evidence="1" id="KW-0677">Repeat</keyword>
<dbReference type="NCBIfam" id="TIGR02521">
    <property type="entry name" value="type_IV_pilW"/>
    <property type="match status" value="1"/>
</dbReference>
<dbReference type="PANTHER" id="PTHR44858:SF1">
    <property type="entry name" value="UDP-N-ACETYLGLUCOSAMINE--PEPTIDE N-ACETYLGLUCOSAMINYLTRANSFERASE SPINDLY-RELATED"/>
    <property type="match status" value="1"/>
</dbReference>
<dbReference type="RefSeq" id="WP_082626713.1">
    <property type="nucleotide sequence ID" value="NZ_KQ556873.1"/>
</dbReference>
<proteinExistence type="predicted"/>
<evidence type="ECO:0000256" key="2">
    <source>
        <dbReference type="ARBA" id="ARBA00022803"/>
    </source>
</evidence>
<evidence type="ECO:0000256" key="4">
    <source>
        <dbReference type="SAM" id="SignalP"/>
    </source>
</evidence>
<dbReference type="InterPro" id="IPR013360">
    <property type="entry name" value="Pilus_4_PilW"/>
</dbReference>
<name>A0A0T5YVM0_9GAMM</name>
<dbReference type="InterPro" id="IPR011990">
    <property type="entry name" value="TPR-like_helical_dom_sf"/>
</dbReference>
<dbReference type="OrthoDB" id="9814042at2"/>